<dbReference type="PRINTS" id="PR00624">
    <property type="entry name" value="HISTONEH5"/>
</dbReference>
<feature type="compositionally biased region" description="Basic residues" evidence="8">
    <location>
        <begin position="49"/>
        <end position="64"/>
    </location>
</feature>
<keyword evidence="4" id="KW-0007">Acetylation</keyword>
<keyword evidence="5 7" id="KW-0238">DNA-binding</keyword>
<feature type="domain" description="H15" evidence="9">
    <location>
        <begin position="75"/>
        <end position="152"/>
    </location>
</feature>
<evidence type="ECO:0000256" key="1">
    <source>
        <dbReference type="ARBA" id="ARBA00004123"/>
    </source>
</evidence>
<feature type="compositionally biased region" description="Basic and acidic residues" evidence="8">
    <location>
        <begin position="190"/>
        <end position="210"/>
    </location>
</feature>
<protein>
    <submittedName>
        <fullName evidence="11">H15 domain-containing protein</fullName>
    </submittedName>
</protein>
<reference evidence="11" key="1">
    <citation type="submission" date="2022-11" db="UniProtKB">
        <authorList>
            <consortium name="WormBaseParasite"/>
        </authorList>
    </citation>
    <scope>IDENTIFICATION</scope>
</reference>
<evidence type="ECO:0000256" key="4">
    <source>
        <dbReference type="ARBA" id="ARBA00022990"/>
    </source>
</evidence>
<dbReference type="GO" id="GO:0045910">
    <property type="term" value="P:negative regulation of DNA recombination"/>
    <property type="evidence" value="ECO:0007669"/>
    <property type="project" value="TreeGrafter"/>
</dbReference>
<keyword evidence="10" id="KW-1185">Reference proteome</keyword>
<dbReference type="Pfam" id="PF00538">
    <property type="entry name" value="Linker_histone"/>
    <property type="match status" value="1"/>
</dbReference>
<sequence>MRDSQAAKANNSQKAKSDSNVSTPVNVARTSNADFVTSKSTGNPLQVPKSKKVIRMSKPKLVKNRKPEKIHRPGKHPSYKQMIDEVIFSLGSRKGVSRPAIKNYIVKKYPVGDRNRAINTHIRKAINNLVEKNALIVVEGATQKSARYRLAPEVKQRMKQGASKTAPTPKKPKSVQAEAKSKAPNSAKTKGVEAKKAKKTDEAKKVEMTRKPAPRKFVAVACGKFGCHYFYR</sequence>
<dbReference type="GO" id="GO:0000786">
    <property type="term" value="C:nucleosome"/>
    <property type="evidence" value="ECO:0007669"/>
    <property type="project" value="InterPro"/>
</dbReference>
<keyword evidence="3 7" id="KW-0158">Chromosome</keyword>
<evidence type="ECO:0000259" key="9">
    <source>
        <dbReference type="PROSITE" id="PS51504"/>
    </source>
</evidence>
<evidence type="ECO:0000313" key="11">
    <source>
        <dbReference type="WBParaSite" id="ACRNAN_scaffold1607.g10545.t1"/>
    </source>
</evidence>
<dbReference type="PROSITE" id="PS51504">
    <property type="entry name" value="H15"/>
    <property type="match status" value="1"/>
</dbReference>
<comment type="similarity">
    <text evidence="7">Belongs to the histone H1/H5 family.</text>
</comment>
<dbReference type="Gene3D" id="1.10.10.10">
    <property type="entry name" value="Winged helix-like DNA-binding domain superfamily/Winged helix DNA-binding domain"/>
    <property type="match status" value="1"/>
</dbReference>
<dbReference type="InterPro" id="IPR005818">
    <property type="entry name" value="Histone_H1/H5_H15"/>
</dbReference>
<evidence type="ECO:0000313" key="10">
    <source>
        <dbReference type="Proteomes" id="UP000887540"/>
    </source>
</evidence>
<dbReference type="InterPro" id="IPR036390">
    <property type="entry name" value="WH_DNA-bd_sf"/>
</dbReference>
<name>A0A914D0I3_9BILA</name>
<keyword evidence="6 7" id="KW-0539">Nucleus</keyword>
<evidence type="ECO:0000256" key="8">
    <source>
        <dbReference type="SAM" id="MobiDB-lite"/>
    </source>
</evidence>
<dbReference type="PANTHER" id="PTHR11467">
    <property type="entry name" value="HISTONE H1"/>
    <property type="match status" value="1"/>
</dbReference>
<feature type="compositionally biased region" description="Low complexity" evidence="8">
    <location>
        <begin position="1"/>
        <end position="20"/>
    </location>
</feature>
<organism evidence="10 11">
    <name type="scientific">Acrobeloides nanus</name>
    <dbReference type="NCBI Taxonomy" id="290746"/>
    <lineage>
        <taxon>Eukaryota</taxon>
        <taxon>Metazoa</taxon>
        <taxon>Ecdysozoa</taxon>
        <taxon>Nematoda</taxon>
        <taxon>Chromadorea</taxon>
        <taxon>Rhabditida</taxon>
        <taxon>Tylenchina</taxon>
        <taxon>Cephalobomorpha</taxon>
        <taxon>Cephaloboidea</taxon>
        <taxon>Cephalobidae</taxon>
        <taxon>Acrobeloides</taxon>
    </lineage>
</organism>
<proteinExistence type="inferred from homology"/>
<feature type="compositionally biased region" description="Polar residues" evidence="8">
    <location>
        <begin position="21"/>
        <end position="44"/>
    </location>
</feature>
<dbReference type="GO" id="GO:0030527">
    <property type="term" value="F:structural constituent of chromatin"/>
    <property type="evidence" value="ECO:0007669"/>
    <property type="project" value="InterPro"/>
</dbReference>
<dbReference type="InterPro" id="IPR005819">
    <property type="entry name" value="H1/H5"/>
</dbReference>
<evidence type="ECO:0000256" key="6">
    <source>
        <dbReference type="ARBA" id="ARBA00023242"/>
    </source>
</evidence>
<dbReference type="CDD" id="cd00073">
    <property type="entry name" value="H15"/>
    <property type="match status" value="1"/>
</dbReference>
<evidence type="ECO:0000256" key="7">
    <source>
        <dbReference type="RuleBase" id="RU003894"/>
    </source>
</evidence>
<dbReference type="GO" id="GO:0006334">
    <property type="term" value="P:nucleosome assembly"/>
    <property type="evidence" value="ECO:0007669"/>
    <property type="project" value="InterPro"/>
</dbReference>
<dbReference type="GO" id="GO:0030261">
    <property type="term" value="P:chromosome condensation"/>
    <property type="evidence" value="ECO:0007669"/>
    <property type="project" value="TreeGrafter"/>
</dbReference>
<dbReference type="AlphaFoldDB" id="A0A914D0I3"/>
<evidence type="ECO:0000256" key="2">
    <source>
        <dbReference type="ARBA" id="ARBA00004286"/>
    </source>
</evidence>
<evidence type="ECO:0000256" key="3">
    <source>
        <dbReference type="ARBA" id="ARBA00022454"/>
    </source>
</evidence>
<dbReference type="Proteomes" id="UP000887540">
    <property type="component" value="Unplaced"/>
</dbReference>
<evidence type="ECO:0000256" key="5">
    <source>
        <dbReference type="ARBA" id="ARBA00023125"/>
    </source>
</evidence>
<accession>A0A914D0I3</accession>
<feature type="region of interest" description="Disordered" evidence="8">
    <location>
        <begin position="1"/>
        <end position="76"/>
    </location>
</feature>
<dbReference type="InterPro" id="IPR036388">
    <property type="entry name" value="WH-like_DNA-bd_sf"/>
</dbReference>
<dbReference type="WBParaSite" id="ACRNAN_scaffold1607.g10545.t1">
    <property type="protein sequence ID" value="ACRNAN_scaffold1607.g10545.t1"/>
    <property type="gene ID" value="ACRNAN_scaffold1607.g10545"/>
</dbReference>
<dbReference type="SUPFAM" id="SSF46785">
    <property type="entry name" value="Winged helix' DNA-binding domain"/>
    <property type="match status" value="1"/>
</dbReference>
<feature type="region of interest" description="Disordered" evidence="8">
    <location>
        <begin position="153"/>
        <end position="210"/>
    </location>
</feature>
<dbReference type="GO" id="GO:0031492">
    <property type="term" value="F:nucleosomal DNA binding"/>
    <property type="evidence" value="ECO:0007669"/>
    <property type="project" value="TreeGrafter"/>
</dbReference>
<dbReference type="SMART" id="SM00526">
    <property type="entry name" value="H15"/>
    <property type="match status" value="1"/>
</dbReference>
<dbReference type="PANTHER" id="PTHR11467:SF36">
    <property type="entry name" value="HISTONE 24-RELATED"/>
    <property type="match status" value="1"/>
</dbReference>
<comment type="subcellular location">
    <subcellularLocation>
        <location evidence="2">Chromosome</location>
    </subcellularLocation>
    <subcellularLocation>
        <location evidence="1 7">Nucleus</location>
    </subcellularLocation>
</comment>
<dbReference type="GO" id="GO:0005634">
    <property type="term" value="C:nucleus"/>
    <property type="evidence" value="ECO:0007669"/>
    <property type="project" value="UniProtKB-SubCell"/>
</dbReference>
<dbReference type="GO" id="GO:0003690">
    <property type="term" value="F:double-stranded DNA binding"/>
    <property type="evidence" value="ECO:0007669"/>
    <property type="project" value="TreeGrafter"/>
</dbReference>